<dbReference type="AlphaFoldDB" id="B5W3U8"/>
<gene>
    <name evidence="1" type="ORF">AmaxDRAFT_3446</name>
</gene>
<name>B5W3U8_LIMMA</name>
<dbReference type="Proteomes" id="UP000004061">
    <property type="component" value="Unassembled WGS sequence"/>
</dbReference>
<reference evidence="1 2" key="1">
    <citation type="journal article" date="2011" name="Appl. Environ. Microbiol.">
        <title>Contribution of a Sodium Ion Gradient to Energy Conservation during Fermentation in the Cyanobacterium Arthrospira (Spirulina) maxima CS-328.</title>
        <authorList>
            <person name="Carrieri D."/>
            <person name="Ananyev G."/>
            <person name="Lenz O."/>
            <person name="Bryant D.A."/>
            <person name="Dismukes G.C."/>
        </authorList>
    </citation>
    <scope>NUCLEOTIDE SEQUENCE [LARGE SCALE GENOMIC DNA]</scope>
    <source>
        <strain evidence="1 2">CS-328</strain>
    </source>
</reference>
<accession>B5W3U8</accession>
<keyword evidence="2" id="KW-1185">Reference proteome</keyword>
<dbReference type="EMBL" id="ABYK01000027">
    <property type="protein sequence ID" value="EDZ93801.1"/>
    <property type="molecule type" value="Genomic_DNA"/>
</dbReference>
<evidence type="ECO:0000313" key="1">
    <source>
        <dbReference type="EMBL" id="EDZ93801.1"/>
    </source>
</evidence>
<organism evidence="1 2">
    <name type="scientific">Limnospira maxima CS-328</name>
    <dbReference type="NCBI Taxonomy" id="513049"/>
    <lineage>
        <taxon>Bacteria</taxon>
        <taxon>Bacillati</taxon>
        <taxon>Cyanobacteriota</taxon>
        <taxon>Cyanophyceae</taxon>
        <taxon>Oscillatoriophycideae</taxon>
        <taxon>Oscillatoriales</taxon>
        <taxon>Sirenicapillariaceae</taxon>
        <taxon>Limnospira</taxon>
    </lineage>
</organism>
<sequence>MDGQVRQELPDLVYAEAVVRSRSGESLLSTPKSTLPTISLTRRKPTMPSDSAQLINRIEYIINNLDFEQKNDDEKRETREQIQLEHIEALSQLQEKTIDVLSEALLEGSHPQVREEAIKVLLRFVQLFDEGEIDPGGPQEGGRAYLRRWPRQPRRCYYIRGKGIRVCTDRTASKLVNGAWVAMR</sequence>
<protein>
    <submittedName>
        <fullName evidence="1">Uncharacterized protein</fullName>
    </submittedName>
</protein>
<comment type="caution">
    <text evidence="1">The sequence shown here is derived from an EMBL/GenBank/DDBJ whole genome shotgun (WGS) entry which is preliminary data.</text>
</comment>
<evidence type="ECO:0000313" key="2">
    <source>
        <dbReference type="Proteomes" id="UP000004061"/>
    </source>
</evidence>
<proteinExistence type="predicted"/>